<dbReference type="AlphaFoldDB" id="A0A0H3PCJ1"/>
<dbReference type="Proteomes" id="UP000837958">
    <property type="component" value="Chromosome"/>
</dbReference>
<dbReference type="Gene3D" id="1.10.10.10">
    <property type="entry name" value="Winged helix-like DNA-binding domain superfamily/Winged helix DNA-binding domain"/>
    <property type="match status" value="1"/>
</dbReference>
<protein>
    <submittedName>
        <fullName evidence="2">DDE-type integrase/transposase/recombinase</fullName>
    </submittedName>
</protein>
<sequence length="94" mass="11221">MPWIETDAMQQRVLFLKAWLSQRYTKTELCQQFNISRPTADKWIKRHEQLGFEGLSELSRKSYHSPNATPQWICDWLISEKLKRPHCGAKKAFR</sequence>
<dbReference type="Proteomes" id="UP000003185">
    <property type="component" value="Unassembled WGS sequence"/>
</dbReference>
<evidence type="ECO:0000259" key="1">
    <source>
        <dbReference type="Pfam" id="PF13518"/>
    </source>
</evidence>
<reference evidence="2" key="3">
    <citation type="submission" date="2024-01" db="EMBL/GenBank/DDBJ databases">
        <authorList>
            <person name="Riesbeck K."/>
        </authorList>
    </citation>
    <scope>NUCLEOTIDE SEQUENCE</scope>
    <source>
        <strain evidence="2">3655</strain>
    </source>
</reference>
<gene>
    <name evidence="3" type="ORF">CGSHi3655_05519</name>
    <name evidence="2" type="ORF">KRLU3655_LOCUS1579</name>
</gene>
<dbReference type="Pfam" id="PF13518">
    <property type="entry name" value="HTH_28"/>
    <property type="match status" value="1"/>
</dbReference>
<evidence type="ECO:0000313" key="2">
    <source>
        <dbReference type="EMBL" id="CAH0451503.1"/>
    </source>
</evidence>
<dbReference type="EMBL" id="AAZF01000004">
    <property type="protein sequence ID" value="EDJ92800.1"/>
    <property type="molecule type" value="Genomic_DNA"/>
</dbReference>
<evidence type="ECO:0000313" key="4">
    <source>
        <dbReference type="Proteomes" id="UP000003185"/>
    </source>
</evidence>
<evidence type="ECO:0000313" key="3">
    <source>
        <dbReference type="EMBL" id="EDJ92800.1"/>
    </source>
</evidence>
<reference evidence="3 4" key="1">
    <citation type="journal article" date="2007" name="Genome Biol.">
        <title>Characterization and modeling of the Haemophilus influenzae core and supragenomes based on the complete genomic sequences of Rd and 12 clinical nontypeable strains.</title>
        <authorList>
            <person name="Hogg J.S."/>
            <person name="Hu F.Z."/>
            <person name="Janto B."/>
            <person name="Boissy R."/>
            <person name="Hayes J."/>
            <person name="Keefe R."/>
            <person name="Post J.C."/>
            <person name="Ehrlich G.D."/>
        </authorList>
    </citation>
    <scope>NUCLEOTIDE SEQUENCE [LARGE SCALE GENOMIC DNA]</scope>
    <source>
        <strain evidence="3">3655</strain>
        <strain evidence="4">NTHi 3655</strain>
    </source>
</reference>
<evidence type="ECO:0000313" key="5">
    <source>
        <dbReference type="Proteomes" id="UP000837958"/>
    </source>
</evidence>
<dbReference type="EMBL" id="OV040719">
    <property type="protein sequence ID" value="CAH0451503.1"/>
    <property type="molecule type" value="Genomic_DNA"/>
</dbReference>
<dbReference type="InterPro" id="IPR036388">
    <property type="entry name" value="WH-like_DNA-bd_sf"/>
</dbReference>
<dbReference type="InterPro" id="IPR055247">
    <property type="entry name" value="InsJ-like_HTH"/>
</dbReference>
<accession>A0A0H3PCJ1</accession>
<organism evidence="3 4">
    <name type="scientific">Haemophilus influenzae (strain NTHi 3655)</name>
    <dbReference type="NCBI Taxonomy" id="375177"/>
    <lineage>
        <taxon>Bacteria</taxon>
        <taxon>Pseudomonadati</taxon>
        <taxon>Pseudomonadota</taxon>
        <taxon>Gammaproteobacteria</taxon>
        <taxon>Pasteurellales</taxon>
        <taxon>Pasteurellaceae</taxon>
        <taxon>Haemophilus</taxon>
    </lineage>
</organism>
<dbReference type="SUPFAM" id="SSF46689">
    <property type="entry name" value="Homeodomain-like"/>
    <property type="match status" value="1"/>
</dbReference>
<feature type="domain" description="Insertion element IS150 protein InsJ-like helix-turn-helix" evidence="1">
    <location>
        <begin position="11"/>
        <end position="61"/>
    </location>
</feature>
<proteinExistence type="predicted"/>
<reference evidence="5" key="2">
    <citation type="submission" date="2021-11" db="EMBL/GenBank/DDBJ databases">
        <authorList>
            <person name="Riesbeck K."/>
        </authorList>
    </citation>
    <scope>NUCLEOTIDE SEQUENCE [LARGE SCALE GENOMIC DNA]</scope>
</reference>
<name>A0A0H3PCJ1_HAEI3</name>
<dbReference type="InterPro" id="IPR009057">
    <property type="entry name" value="Homeodomain-like_sf"/>
</dbReference>